<dbReference type="SMART" id="SM00267">
    <property type="entry name" value="GGDEF"/>
    <property type="match status" value="1"/>
</dbReference>
<dbReference type="InterPro" id="IPR029787">
    <property type="entry name" value="Nucleotide_cyclase"/>
</dbReference>
<dbReference type="PROSITE" id="PS50887">
    <property type="entry name" value="GGDEF"/>
    <property type="match status" value="1"/>
</dbReference>
<dbReference type="Gene3D" id="3.30.70.270">
    <property type="match status" value="1"/>
</dbReference>
<dbReference type="PANTHER" id="PTHR45138">
    <property type="entry name" value="REGULATORY COMPONENTS OF SENSORY TRANSDUCTION SYSTEM"/>
    <property type="match status" value="1"/>
</dbReference>
<organism evidence="6 7">
    <name type="scientific">Pseudoxanthomonas wuyuanensis</name>
    <dbReference type="NCBI Taxonomy" id="1073196"/>
    <lineage>
        <taxon>Bacteria</taxon>
        <taxon>Pseudomonadati</taxon>
        <taxon>Pseudomonadota</taxon>
        <taxon>Gammaproteobacteria</taxon>
        <taxon>Lysobacterales</taxon>
        <taxon>Lysobacteraceae</taxon>
        <taxon>Pseudoxanthomonas</taxon>
    </lineage>
</organism>
<dbReference type="Pfam" id="PF00990">
    <property type="entry name" value="GGDEF"/>
    <property type="match status" value="1"/>
</dbReference>
<comment type="cofactor">
    <cofactor evidence="1">
        <name>Mg(2+)</name>
        <dbReference type="ChEBI" id="CHEBI:18420"/>
    </cofactor>
</comment>
<dbReference type="FunFam" id="3.30.70.270:FF:000001">
    <property type="entry name" value="Diguanylate cyclase domain protein"/>
    <property type="match status" value="1"/>
</dbReference>
<name>A0A286DDK6_9GAMM</name>
<dbReference type="GO" id="GO:0043709">
    <property type="term" value="P:cell adhesion involved in single-species biofilm formation"/>
    <property type="evidence" value="ECO:0007669"/>
    <property type="project" value="TreeGrafter"/>
</dbReference>
<dbReference type="InterPro" id="IPR000160">
    <property type="entry name" value="GGDEF_dom"/>
</dbReference>
<evidence type="ECO:0000313" key="6">
    <source>
        <dbReference type="EMBL" id="SOD56723.1"/>
    </source>
</evidence>
<reference evidence="6 7" key="1">
    <citation type="submission" date="2017-09" db="EMBL/GenBank/DDBJ databases">
        <authorList>
            <person name="Ehlers B."/>
            <person name="Leendertz F.H."/>
        </authorList>
    </citation>
    <scope>NUCLEOTIDE SEQUENCE [LARGE SCALE GENOMIC DNA]</scope>
    <source>
        <strain evidence="6 7">CGMCC 1.10978</strain>
    </source>
</reference>
<dbReference type="CDD" id="cd01949">
    <property type="entry name" value="GGDEF"/>
    <property type="match status" value="1"/>
</dbReference>
<evidence type="ECO:0000256" key="2">
    <source>
        <dbReference type="ARBA" id="ARBA00012528"/>
    </source>
</evidence>
<dbReference type="OrthoDB" id="9803824at2"/>
<protein>
    <recommendedName>
        <fullName evidence="2">diguanylate cyclase</fullName>
        <ecNumber evidence="2">2.7.7.65</ecNumber>
    </recommendedName>
</protein>
<dbReference type="GO" id="GO:0005886">
    <property type="term" value="C:plasma membrane"/>
    <property type="evidence" value="ECO:0007669"/>
    <property type="project" value="TreeGrafter"/>
</dbReference>
<dbReference type="PANTHER" id="PTHR45138:SF9">
    <property type="entry name" value="DIGUANYLATE CYCLASE DGCM-RELATED"/>
    <property type="match status" value="1"/>
</dbReference>
<keyword evidence="4" id="KW-0175">Coiled coil</keyword>
<evidence type="ECO:0000256" key="4">
    <source>
        <dbReference type="SAM" id="Coils"/>
    </source>
</evidence>
<dbReference type="EMBL" id="OCND01000010">
    <property type="protein sequence ID" value="SOD56723.1"/>
    <property type="molecule type" value="Genomic_DNA"/>
</dbReference>
<comment type="catalytic activity">
    <reaction evidence="3">
        <text>2 GTP = 3',3'-c-di-GMP + 2 diphosphate</text>
        <dbReference type="Rhea" id="RHEA:24898"/>
        <dbReference type="ChEBI" id="CHEBI:33019"/>
        <dbReference type="ChEBI" id="CHEBI:37565"/>
        <dbReference type="ChEBI" id="CHEBI:58805"/>
        <dbReference type="EC" id="2.7.7.65"/>
    </reaction>
</comment>
<proteinExistence type="predicted"/>
<dbReference type="RefSeq" id="WP_097123258.1">
    <property type="nucleotide sequence ID" value="NZ_OCND01000010.1"/>
</dbReference>
<dbReference type="SUPFAM" id="SSF55073">
    <property type="entry name" value="Nucleotide cyclase"/>
    <property type="match status" value="1"/>
</dbReference>
<evidence type="ECO:0000259" key="5">
    <source>
        <dbReference type="PROSITE" id="PS50887"/>
    </source>
</evidence>
<dbReference type="InterPro" id="IPR043128">
    <property type="entry name" value="Rev_trsase/Diguanyl_cyclase"/>
</dbReference>
<dbReference type="InterPro" id="IPR050469">
    <property type="entry name" value="Diguanylate_Cyclase"/>
</dbReference>
<dbReference type="NCBIfam" id="TIGR00254">
    <property type="entry name" value="GGDEF"/>
    <property type="match status" value="1"/>
</dbReference>
<feature type="coiled-coil region" evidence="4">
    <location>
        <begin position="318"/>
        <end position="366"/>
    </location>
</feature>
<evidence type="ECO:0000256" key="3">
    <source>
        <dbReference type="ARBA" id="ARBA00034247"/>
    </source>
</evidence>
<dbReference type="Proteomes" id="UP000219374">
    <property type="component" value="Unassembled WGS sequence"/>
</dbReference>
<dbReference type="GO" id="GO:1902201">
    <property type="term" value="P:negative regulation of bacterial-type flagellum-dependent cell motility"/>
    <property type="evidence" value="ECO:0007669"/>
    <property type="project" value="TreeGrafter"/>
</dbReference>
<gene>
    <name evidence="6" type="ORF">SAMN06296416_110133</name>
</gene>
<feature type="domain" description="GGDEF" evidence="5">
    <location>
        <begin position="397"/>
        <end position="529"/>
    </location>
</feature>
<dbReference type="GO" id="GO:0052621">
    <property type="term" value="F:diguanylate cyclase activity"/>
    <property type="evidence" value="ECO:0007669"/>
    <property type="project" value="UniProtKB-EC"/>
</dbReference>
<sequence>MAEQPDEPRAGSGLRRLWPRARAVAAKPLTEARPAFAAASVPTVPPTQAITASALVALFAQAHEPRALLTAFADGMAGLHGELAGMGRRLQSACDSEDWTGYGRAMRQLIDKYIRTIDDDPPAVETGPGEAERLRDLLRHTLAMALESLLRKTPQLAEESQALGEQLRRWNPGDDLAPVTQEVKDLCHRVGLRAQDAEEEQAMLLGLFDLLLYNVAELLDDGSWLQGQIAAIRELLTGPLDRGGLERARADLRKVIYKQGLLKQGIAESKEAMKAMMVTFVERMDGMAASTGEFHDRISYHSHAIRNARSIAGLGRMMDELLKDTAQVQEQALSARNNLLAARQQVDAAEQRIQQLEQELRDITSLVRVDQLTGALNRRGFDELFERESTRAERSGQPLCVAMLDLDDFRQLNANHGHPGGDIALCHVVDVIRRTLRSSDAVARFGGEEFVLLLPDVSLGQSQATLQRIQQRLAQRPFLHQDQRVFVTFSAGVARWRHPETQDDVIRRADRAMYQAKTAGKNCVLVADD</sequence>
<evidence type="ECO:0000256" key="1">
    <source>
        <dbReference type="ARBA" id="ARBA00001946"/>
    </source>
</evidence>
<accession>A0A286DDK6</accession>
<dbReference type="EC" id="2.7.7.65" evidence="2"/>
<dbReference type="AlphaFoldDB" id="A0A286DDK6"/>
<evidence type="ECO:0000313" key="7">
    <source>
        <dbReference type="Proteomes" id="UP000219374"/>
    </source>
</evidence>
<keyword evidence="7" id="KW-1185">Reference proteome</keyword>